<sequence length="18" mass="2056">MYLCTCRSHKCQCVPIGI</sequence>
<dbReference type="EMBL" id="WNEG01000056">
    <property type="protein sequence ID" value="NMG83144.1"/>
    <property type="molecule type" value="Genomic_DNA"/>
</dbReference>
<comment type="caution">
    <text evidence="1">The sequence shown here is derived from an EMBL/GenBank/DDBJ whole genome shotgun (WGS) entry which is preliminary data.</text>
</comment>
<reference evidence="1" key="1">
    <citation type="journal article" date="2020" name="MBio">
        <title>'Candidatus Ethanoperedens,' a Thermophilic Genus of Archaea Mediating the Anaerobic Oxidation of Ethane.</title>
        <authorList>
            <person name="Hahn C.J."/>
            <person name="Laso-Perez R."/>
            <person name="Vulcano F."/>
            <person name="Vaziourakis K.M."/>
            <person name="Stokke R."/>
            <person name="Steen I.H."/>
            <person name="Teske A."/>
            <person name="Boetius A."/>
            <person name="Liebeke M."/>
            <person name="Amann R."/>
            <person name="Knittel K."/>
            <person name="Wegener G."/>
        </authorList>
    </citation>
    <scope>NUCLEOTIDE SEQUENCE</scope>
    <source>
        <strain evidence="1">GoM-Arc1-LC-WB58</strain>
    </source>
</reference>
<dbReference type="Proteomes" id="UP000606580">
    <property type="component" value="Unassembled WGS sequence"/>
</dbReference>
<name>A0A848D9W7_9EURY</name>
<proteinExistence type="predicted"/>
<accession>A0A848D9W7</accession>
<protein>
    <submittedName>
        <fullName evidence="1">Uncharacterized protein</fullName>
    </submittedName>
</protein>
<evidence type="ECO:0000313" key="2">
    <source>
        <dbReference type="Proteomes" id="UP000606580"/>
    </source>
</evidence>
<organism evidence="1 2">
    <name type="scientific">Candidatus Ethanoperedens thermophilum</name>
    <dbReference type="NCBI Taxonomy" id="2766897"/>
    <lineage>
        <taxon>Archaea</taxon>
        <taxon>Methanobacteriati</taxon>
        <taxon>Methanobacteriota</taxon>
        <taxon>Stenosarchaea group</taxon>
        <taxon>Methanomicrobia</taxon>
        <taxon>Methanosarcinales</taxon>
        <taxon>Methanosarcinales incertae sedis</taxon>
        <taxon>GOM Arc I cluster</taxon>
        <taxon>Candidatus Ethanoperedens</taxon>
    </lineage>
</organism>
<gene>
    <name evidence="1" type="ORF">GIS02_02930</name>
</gene>
<dbReference type="AlphaFoldDB" id="A0A848D9W7"/>
<evidence type="ECO:0000313" key="1">
    <source>
        <dbReference type="EMBL" id="NMG83144.1"/>
    </source>
</evidence>